<gene>
    <name evidence="1" type="ORF">IRZ65_04435</name>
    <name evidence="2" type="ORF">NCTC11842_02781</name>
</gene>
<evidence type="ECO:0000313" key="3">
    <source>
        <dbReference type="Proteomes" id="UP000250443"/>
    </source>
</evidence>
<organism evidence="2 3">
    <name type="scientific">Pseudomonas luteola</name>
    <dbReference type="NCBI Taxonomy" id="47886"/>
    <lineage>
        <taxon>Bacteria</taxon>
        <taxon>Pseudomonadati</taxon>
        <taxon>Pseudomonadota</taxon>
        <taxon>Gammaproteobacteria</taxon>
        <taxon>Pseudomonadales</taxon>
        <taxon>Pseudomonadaceae</taxon>
        <taxon>Pseudomonas</taxon>
    </lineage>
</organism>
<proteinExistence type="predicted"/>
<keyword evidence="4" id="KW-1185">Reference proteome</keyword>
<dbReference type="Proteomes" id="UP000250443">
    <property type="component" value="Unassembled WGS sequence"/>
</dbReference>
<dbReference type="EMBL" id="UAUF01000012">
    <property type="protein sequence ID" value="SPZ08431.1"/>
    <property type="molecule type" value="Genomic_DNA"/>
</dbReference>
<accession>A0A2X2CNY5</accession>
<reference evidence="2 3" key="1">
    <citation type="submission" date="2018-06" db="EMBL/GenBank/DDBJ databases">
        <authorList>
            <consortium name="Pathogen Informatics"/>
            <person name="Doyle S."/>
        </authorList>
    </citation>
    <scope>NUCLEOTIDE SEQUENCE [LARGE SCALE GENOMIC DNA]</scope>
    <source>
        <strain evidence="2 3">NCTC11842</strain>
    </source>
</reference>
<sequence>MSLFEIAFSGEVVTGADEAQVRANLARLFQTDEKRIAQLFSGRRVIIKNRLDAAAAEKYRAALTHAGARVEVVSMAIAEEIDLAPAPVNAEKAESGASSVPRRVSVAPRDEVMAAFVNVDAPDFGLAPVGADLQDQKAEVAPPQVDLGKFTLAPVGSDMGEERPQAAVQVPDTSHLKLV</sequence>
<reference evidence="1 4" key="2">
    <citation type="submission" date="2020-10" db="EMBL/GenBank/DDBJ databases">
        <title>Genome sequences of Pseudomonas isolates.</title>
        <authorList>
            <person name="Wessels L."/>
            <person name="Reich F."/>
            <person name="Hammerl J."/>
        </authorList>
    </citation>
    <scope>NUCLEOTIDE SEQUENCE [LARGE SCALE GENOMIC DNA]</scope>
    <source>
        <strain evidence="1 4">20-MO00624-0</strain>
    </source>
</reference>
<name>A0A2X2CNY5_PSELU</name>
<protein>
    <submittedName>
        <fullName evidence="2">Membrane protein</fullName>
    </submittedName>
</protein>
<evidence type="ECO:0000313" key="4">
    <source>
        <dbReference type="Proteomes" id="UP000626180"/>
    </source>
</evidence>
<evidence type="ECO:0000313" key="2">
    <source>
        <dbReference type="EMBL" id="SPZ08431.1"/>
    </source>
</evidence>
<evidence type="ECO:0000313" key="1">
    <source>
        <dbReference type="EMBL" id="MBF8639928.1"/>
    </source>
</evidence>
<dbReference type="EMBL" id="JADMCD010000002">
    <property type="protein sequence ID" value="MBF8639928.1"/>
    <property type="molecule type" value="Genomic_DNA"/>
</dbReference>
<dbReference type="Proteomes" id="UP000626180">
    <property type="component" value="Unassembled WGS sequence"/>
</dbReference>
<dbReference type="AlphaFoldDB" id="A0A2X2CNY5"/>
<dbReference type="RefSeq" id="WP_010794978.1">
    <property type="nucleotide sequence ID" value="NZ_CP069262.1"/>
</dbReference>